<feature type="compositionally biased region" description="Pro residues" evidence="1">
    <location>
        <begin position="53"/>
        <end position="93"/>
    </location>
</feature>
<evidence type="ECO:0000313" key="4">
    <source>
        <dbReference type="Proteomes" id="UP000324897"/>
    </source>
</evidence>
<organism evidence="3 4">
    <name type="scientific">Eragrostis curvula</name>
    <name type="common">weeping love grass</name>
    <dbReference type="NCBI Taxonomy" id="38414"/>
    <lineage>
        <taxon>Eukaryota</taxon>
        <taxon>Viridiplantae</taxon>
        <taxon>Streptophyta</taxon>
        <taxon>Embryophyta</taxon>
        <taxon>Tracheophyta</taxon>
        <taxon>Spermatophyta</taxon>
        <taxon>Magnoliopsida</taxon>
        <taxon>Liliopsida</taxon>
        <taxon>Poales</taxon>
        <taxon>Poaceae</taxon>
        <taxon>PACMAD clade</taxon>
        <taxon>Chloridoideae</taxon>
        <taxon>Eragrostideae</taxon>
        <taxon>Eragrostidinae</taxon>
        <taxon>Eragrostis</taxon>
    </lineage>
</organism>
<gene>
    <name evidence="3" type="ORF">EJB05_55583</name>
</gene>
<evidence type="ECO:0000256" key="1">
    <source>
        <dbReference type="SAM" id="MobiDB-lite"/>
    </source>
</evidence>
<evidence type="ECO:0000313" key="3">
    <source>
        <dbReference type="EMBL" id="TVT99062.1"/>
    </source>
</evidence>
<feature type="region of interest" description="Disordered" evidence="1">
    <location>
        <begin position="53"/>
        <end position="151"/>
    </location>
</feature>
<reference evidence="3 4" key="1">
    <citation type="journal article" date="2019" name="Sci. Rep.">
        <title>A high-quality genome of Eragrostis curvula grass provides insights into Poaceae evolution and supports new strategies to enhance forage quality.</title>
        <authorList>
            <person name="Carballo J."/>
            <person name="Santos B.A.C.M."/>
            <person name="Zappacosta D."/>
            <person name="Garbus I."/>
            <person name="Selva J.P."/>
            <person name="Gallo C.A."/>
            <person name="Diaz A."/>
            <person name="Albertini E."/>
            <person name="Caccamo M."/>
            <person name="Echenique V."/>
        </authorList>
    </citation>
    <scope>NUCLEOTIDE SEQUENCE [LARGE SCALE GENOMIC DNA]</scope>
    <source>
        <strain evidence="4">cv. Victoria</strain>
        <tissue evidence="3">Leaf</tissue>
    </source>
</reference>
<sequence>MARRTQPCNLLLVAIALVAAVAVVADDEKCGSPCGNPCGVPCVYASPPPPSPEYYPPPPPVYSPPPPEYYPPPPPEYYPPPETPTTNCPPPPSGGGGYEPTPGYTPTPGGYNPTPSGGGGGWYSPPYTPQYNTPPGTLYPQDPGFRPNDAAGRRATWGAALAAAAAVAGVLVL</sequence>
<dbReference type="EMBL" id="RWGY01000770">
    <property type="protein sequence ID" value="TVT99062.1"/>
    <property type="molecule type" value="Genomic_DNA"/>
</dbReference>
<feature type="non-terminal residue" evidence="3">
    <location>
        <position position="1"/>
    </location>
</feature>
<evidence type="ECO:0000256" key="2">
    <source>
        <dbReference type="SAM" id="SignalP"/>
    </source>
</evidence>
<accession>A0A5J9SJG5</accession>
<name>A0A5J9SJG5_9POAL</name>
<feature type="chain" id="PRO_5023852497" description="Extensin domain-containing protein" evidence="2">
    <location>
        <begin position="26"/>
        <end position="173"/>
    </location>
</feature>
<dbReference type="Proteomes" id="UP000324897">
    <property type="component" value="Unassembled WGS sequence"/>
</dbReference>
<keyword evidence="4" id="KW-1185">Reference proteome</keyword>
<protein>
    <recommendedName>
        <fullName evidence="5">Extensin domain-containing protein</fullName>
    </recommendedName>
</protein>
<feature type="signal peptide" evidence="2">
    <location>
        <begin position="1"/>
        <end position="25"/>
    </location>
</feature>
<dbReference type="AlphaFoldDB" id="A0A5J9SJG5"/>
<proteinExistence type="predicted"/>
<dbReference type="PRINTS" id="PR01217">
    <property type="entry name" value="PRICHEXTENSN"/>
</dbReference>
<feature type="compositionally biased region" description="Low complexity" evidence="1">
    <location>
        <begin position="99"/>
        <end position="115"/>
    </location>
</feature>
<keyword evidence="2" id="KW-0732">Signal</keyword>
<dbReference type="Gramene" id="TVT99062">
    <property type="protein sequence ID" value="TVT99062"/>
    <property type="gene ID" value="EJB05_55583"/>
</dbReference>
<evidence type="ECO:0008006" key="5">
    <source>
        <dbReference type="Google" id="ProtNLM"/>
    </source>
</evidence>
<comment type="caution">
    <text evidence="3">The sequence shown here is derived from an EMBL/GenBank/DDBJ whole genome shotgun (WGS) entry which is preliminary data.</text>
</comment>